<protein>
    <submittedName>
        <fullName evidence="1">Uncharacterized protein</fullName>
    </submittedName>
</protein>
<comment type="caution">
    <text evidence="1">The sequence shown here is derived from an EMBL/GenBank/DDBJ whole genome shotgun (WGS) entry which is preliminary data.</text>
</comment>
<evidence type="ECO:0000313" key="2">
    <source>
        <dbReference type="Proteomes" id="UP001595828"/>
    </source>
</evidence>
<sequence length="90" mass="9617">MFDKLFRRLGILALAVIAAAGLASWWMVNNEGALTAAVKDAGGARDAQCAAMRAEAQAYWDQAVERGTVEADSEMLDRVDRDIEAKCGAA</sequence>
<accession>A0ABV8RRS8</accession>
<organism evidence="1 2">
    <name type="scientific">Novosphingobium tardum</name>
    <dbReference type="NCBI Taxonomy" id="1538021"/>
    <lineage>
        <taxon>Bacteria</taxon>
        <taxon>Pseudomonadati</taxon>
        <taxon>Pseudomonadota</taxon>
        <taxon>Alphaproteobacteria</taxon>
        <taxon>Sphingomonadales</taxon>
        <taxon>Sphingomonadaceae</taxon>
        <taxon>Novosphingobium</taxon>
    </lineage>
</organism>
<evidence type="ECO:0000313" key="1">
    <source>
        <dbReference type="EMBL" id="MFC4296004.1"/>
    </source>
</evidence>
<reference evidence="2" key="1">
    <citation type="journal article" date="2019" name="Int. J. Syst. Evol. Microbiol.">
        <title>The Global Catalogue of Microorganisms (GCM) 10K type strain sequencing project: providing services to taxonomists for standard genome sequencing and annotation.</title>
        <authorList>
            <consortium name="The Broad Institute Genomics Platform"/>
            <consortium name="The Broad Institute Genome Sequencing Center for Infectious Disease"/>
            <person name="Wu L."/>
            <person name="Ma J."/>
        </authorList>
    </citation>
    <scope>NUCLEOTIDE SEQUENCE [LARGE SCALE GENOMIC DNA]</scope>
    <source>
        <strain evidence="2">CGMCC 1.12989</strain>
    </source>
</reference>
<gene>
    <name evidence="1" type="ORF">ACFO0A_13165</name>
</gene>
<name>A0ABV8RRS8_9SPHN</name>
<proteinExistence type="predicted"/>
<dbReference type="Proteomes" id="UP001595828">
    <property type="component" value="Unassembled WGS sequence"/>
</dbReference>
<dbReference type="RefSeq" id="WP_379539459.1">
    <property type="nucleotide sequence ID" value="NZ_JBHSDR010000006.1"/>
</dbReference>
<keyword evidence="2" id="KW-1185">Reference proteome</keyword>
<dbReference type="EMBL" id="JBHSDR010000006">
    <property type="protein sequence ID" value="MFC4296004.1"/>
    <property type="molecule type" value="Genomic_DNA"/>
</dbReference>